<keyword evidence="2" id="KW-0680">Restriction system</keyword>
<dbReference type="InterPro" id="IPR051212">
    <property type="entry name" value="Type-I_RE_S_subunit"/>
</dbReference>
<organism evidence="5 6">
    <name type="scientific">Aliigemmobacter aestuarii</name>
    <dbReference type="NCBI Taxonomy" id="1445661"/>
    <lineage>
        <taxon>Bacteria</taxon>
        <taxon>Pseudomonadati</taxon>
        <taxon>Pseudomonadota</taxon>
        <taxon>Alphaproteobacteria</taxon>
        <taxon>Rhodobacterales</taxon>
        <taxon>Paracoccaceae</taxon>
        <taxon>Aliigemmobacter</taxon>
    </lineage>
</organism>
<dbReference type="GO" id="GO:0009307">
    <property type="term" value="P:DNA restriction-modification system"/>
    <property type="evidence" value="ECO:0007669"/>
    <property type="project" value="UniProtKB-KW"/>
</dbReference>
<evidence type="ECO:0000259" key="4">
    <source>
        <dbReference type="Pfam" id="PF01420"/>
    </source>
</evidence>
<protein>
    <recommendedName>
        <fullName evidence="4">Type I restriction modification DNA specificity domain-containing protein</fullName>
    </recommendedName>
</protein>
<proteinExistence type="inferred from homology"/>
<dbReference type="Proteomes" id="UP000309450">
    <property type="component" value="Unassembled WGS sequence"/>
</dbReference>
<dbReference type="Gene3D" id="3.90.220.20">
    <property type="entry name" value="DNA methylase specificity domains"/>
    <property type="match status" value="2"/>
</dbReference>
<dbReference type="GO" id="GO:0003677">
    <property type="term" value="F:DNA binding"/>
    <property type="evidence" value="ECO:0007669"/>
    <property type="project" value="UniProtKB-KW"/>
</dbReference>
<evidence type="ECO:0000256" key="1">
    <source>
        <dbReference type="ARBA" id="ARBA00010923"/>
    </source>
</evidence>
<comment type="similarity">
    <text evidence="1">Belongs to the type-I restriction system S methylase family.</text>
</comment>
<evidence type="ECO:0000313" key="6">
    <source>
        <dbReference type="Proteomes" id="UP000309450"/>
    </source>
</evidence>
<dbReference type="InterPro" id="IPR000055">
    <property type="entry name" value="Restrct_endonuc_typeI_TRD"/>
</dbReference>
<dbReference type="InterPro" id="IPR044946">
    <property type="entry name" value="Restrct_endonuc_typeI_TRD_sf"/>
</dbReference>
<dbReference type="PANTHER" id="PTHR43140">
    <property type="entry name" value="TYPE-1 RESTRICTION ENZYME ECOKI SPECIFICITY PROTEIN"/>
    <property type="match status" value="1"/>
</dbReference>
<sequence>MNAQRLLAAFSKIGDDPDRIQQLRKIAVALAISGKLDNGAASMTPSEVLNAVNRVKAALAKRGAIPKPKRMEEVTAEQLPADFTDPARFAPLGELARIEKGLTGIQQAQPGEYPLVVTSAERSTCDHFDFEGAAAIIPLVSSTGHGNASINRLHYQEGKFALGTILVAVFPYDPALMSARFLFEYLSAFKEELLVSRMTGTANVTLSVGRVAEVPVPLICPEVQRKVDELMALCDQLEAARAGREAVRDRLTAATLTRLTAPETDARDFATHARFALQTLPTLTTRPDQIKTLRQTILNLAVRGKLVGQDSAAEAVVQKYRSEDQHPLLPDNWYTLNFGKFCDIEGGNQPPKSQFVDTPREGYVRLFQIRDLGERPVPVYIPVSTARSLCKKGEILIGRYGASVGKIFWAEDGAYNVAMAKFIWPADAFIAPFAYLLLKSEFFQGPLLGASRSAQAGFNKGDLSAINFPLPPLAEQHRIVAKVDALMTLCDQLEASLTTATTTRSRLLEALLHEALGGAPGDQAEAAA</sequence>
<evidence type="ECO:0000256" key="3">
    <source>
        <dbReference type="ARBA" id="ARBA00023125"/>
    </source>
</evidence>
<accession>A0A4S3MIP1</accession>
<keyword evidence="3" id="KW-0238">DNA-binding</keyword>
<feature type="domain" description="Type I restriction modification DNA specificity" evidence="4">
    <location>
        <begin position="330"/>
        <end position="495"/>
    </location>
</feature>
<dbReference type="OrthoDB" id="164285at2"/>
<comment type="caution">
    <text evidence="5">The sequence shown here is derived from an EMBL/GenBank/DDBJ whole genome shotgun (WGS) entry which is preliminary data.</text>
</comment>
<dbReference type="CDD" id="cd17263">
    <property type="entry name" value="RMtype1_S_AbaB8300I-TRD1-CR1_like"/>
    <property type="match status" value="1"/>
</dbReference>
<dbReference type="EMBL" id="SSND01000007">
    <property type="protein sequence ID" value="THD81075.1"/>
    <property type="molecule type" value="Genomic_DNA"/>
</dbReference>
<dbReference type="Pfam" id="PF01420">
    <property type="entry name" value="Methylase_S"/>
    <property type="match status" value="1"/>
</dbReference>
<evidence type="ECO:0000256" key="2">
    <source>
        <dbReference type="ARBA" id="ARBA00022747"/>
    </source>
</evidence>
<name>A0A4S3MIP1_9RHOB</name>
<keyword evidence="6" id="KW-1185">Reference proteome</keyword>
<evidence type="ECO:0000313" key="5">
    <source>
        <dbReference type="EMBL" id="THD81075.1"/>
    </source>
</evidence>
<dbReference type="PANTHER" id="PTHR43140:SF1">
    <property type="entry name" value="TYPE I RESTRICTION ENZYME ECOKI SPECIFICITY SUBUNIT"/>
    <property type="match status" value="1"/>
</dbReference>
<dbReference type="SUPFAM" id="SSF116734">
    <property type="entry name" value="DNA methylase specificity domain"/>
    <property type="match status" value="2"/>
</dbReference>
<reference evidence="5 6" key="1">
    <citation type="submission" date="2019-04" db="EMBL/GenBank/DDBJ databases">
        <title>Draft genome sequence of Gemmobacter aestuarii sp. nov.</title>
        <authorList>
            <person name="Hameed A."/>
            <person name="Lin S.-Y."/>
            <person name="Shahina M."/>
            <person name="Lai W.-A."/>
            <person name="Young C.-C."/>
        </authorList>
    </citation>
    <scope>NUCLEOTIDE SEQUENCE [LARGE SCALE GENOMIC DNA]</scope>
    <source>
        <strain evidence="5 6">CC-PW-75</strain>
    </source>
</reference>
<dbReference type="RefSeq" id="WP_136395980.1">
    <property type="nucleotide sequence ID" value="NZ_SSND01000007.1"/>
</dbReference>
<gene>
    <name evidence="5" type="ORF">E7811_17510</name>
</gene>
<dbReference type="AlphaFoldDB" id="A0A4S3MIP1"/>